<dbReference type="EMBL" id="JAKKPZ010000008">
    <property type="protein sequence ID" value="KAI1718071.1"/>
    <property type="molecule type" value="Genomic_DNA"/>
</dbReference>
<evidence type="ECO:0000256" key="4">
    <source>
        <dbReference type="ARBA" id="ARBA00022617"/>
    </source>
</evidence>
<evidence type="ECO:0000313" key="13">
    <source>
        <dbReference type="EMBL" id="KAI1718071.1"/>
    </source>
</evidence>
<reference evidence="13" key="1">
    <citation type="submission" date="2022-01" db="EMBL/GenBank/DDBJ databases">
        <title>Genome Sequence Resource for Two Populations of Ditylenchus destructor, the Migratory Endoparasitic Phytonematode.</title>
        <authorList>
            <person name="Zhang H."/>
            <person name="Lin R."/>
            <person name="Xie B."/>
        </authorList>
    </citation>
    <scope>NUCLEOTIDE SEQUENCE</scope>
    <source>
        <strain evidence="13">BazhouSP</strain>
    </source>
</reference>
<dbReference type="FunFam" id="1.10.630.10:FF:000182">
    <property type="entry name" value="Cytochrome P450 3A4"/>
    <property type="match status" value="1"/>
</dbReference>
<dbReference type="InterPro" id="IPR001128">
    <property type="entry name" value="Cyt_P450"/>
</dbReference>
<evidence type="ECO:0000256" key="11">
    <source>
        <dbReference type="RuleBase" id="RU000461"/>
    </source>
</evidence>
<feature type="binding site" description="axial binding residue" evidence="10">
    <location>
        <position position="477"/>
    </location>
    <ligand>
        <name>heme</name>
        <dbReference type="ChEBI" id="CHEBI:30413"/>
    </ligand>
    <ligandPart>
        <name>Fe</name>
        <dbReference type="ChEBI" id="CHEBI:18248"/>
    </ligandPart>
</feature>
<proteinExistence type="inferred from homology"/>
<keyword evidence="5 10" id="KW-0479">Metal-binding</keyword>
<dbReference type="InterPro" id="IPR002403">
    <property type="entry name" value="Cyt_P450_E_grp-IV"/>
</dbReference>
<keyword evidence="12" id="KW-0812">Transmembrane</keyword>
<evidence type="ECO:0000256" key="8">
    <source>
        <dbReference type="ARBA" id="ARBA00023033"/>
    </source>
</evidence>
<keyword evidence="8 11" id="KW-0503">Monooxygenase</keyword>
<dbReference type="GO" id="GO:0005506">
    <property type="term" value="F:iron ion binding"/>
    <property type="evidence" value="ECO:0007669"/>
    <property type="project" value="InterPro"/>
</dbReference>
<name>A0AAD4R958_9BILA</name>
<evidence type="ECO:0000256" key="6">
    <source>
        <dbReference type="ARBA" id="ARBA00023002"/>
    </source>
</evidence>
<comment type="function">
    <text evidence="2">May be involved in the metabolism of insect hormones and in the breakdown of synthetic insecticides.</text>
</comment>
<evidence type="ECO:0000256" key="12">
    <source>
        <dbReference type="SAM" id="Phobius"/>
    </source>
</evidence>
<dbReference type="CDD" id="cd11055">
    <property type="entry name" value="CYP3A-like"/>
    <property type="match status" value="1"/>
</dbReference>
<dbReference type="PANTHER" id="PTHR24302:SF15">
    <property type="entry name" value="FATTY-ACID PEROXYGENASE"/>
    <property type="match status" value="1"/>
</dbReference>
<evidence type="ECO:0000256" key="5">
    <source>
        <dbReference type="ARBA" id="ARBA00022723"/>
    </source>
</evidence>
<dbReference type="GO" id="GO:0008395">
    <property type="term" value="F:steroid hydroxylase activity"/>
    <property type="evidence" value="ECO:0007669"/>
    <property type="project" value="TreeGrafter"/>
</dbReference>
<dbReference type="GO" id="GO:0016705">
    <property type="term" value="F:oxidoreductase activity, acting on paired donors, with incorporation or reduction of molecular oxygen"/>
    <property type="evidence" value="ECO:0007669"/>
    <property type="project" value="InterPro"/>
</dbReference>
<evidence type="ECO:0000256" key="2">
    <source>
        <dbReference type="ARBA" id="ARBA00003690"/>
    </source>
</evidence>
<evidence type="ECO:0000256" key="3">
    <source>
        <dbReference type="ARBA" id="ARBA00010617"/>
    </source>
</evidence>
<dbReference type="PANTHER" id="PTHR24302">
    <property type="entry name" value="CYTOCHROME P450 FAMILY 3"/>
    <property type="match status" value="1"/>
</dbReference>
<dbReference type="PROSITE" id="PS00086">
    <property type="entry name" value="CYTOCHROME_P450"/>
    <property type="match status" value="1"/>
</dbReference>
<feature type="transmembrane region" description="Helical" evidence="12">
    <location>
        <begin position="14"/>
        <end position="47"/>
    </location>
</feature>
<comment type="cofactor">
    <cofactor evidence="1 10">
        <name>heme</name>
        <dbReference type="ChEBI" id="CHEBI:30413"/>
    </cofactor>
</comment>
<dbReference type="SUPFAM" id="SSF48264">
    <property type="entry name" value="Cytochrome P450"/>
    <property type="match status" value="1"/>
</dbReference>
<dbReference type="GO" id="GO:0005789">
    <property type="term" value="C:endoplasmic reticulum membrane"/>
    <property type="evidence" value="ECO:0007669"/>
    <property type="project" value="UniProtKB-SubCell"/>
</dbReference>
<dbReference type="Proteomes" id="UP001201812">
    <property type="component" value="Unassembled WGS sequence"/>
</dbReference>
<keyword evidence="14" id="KW-1185">Reference proteome</keyword>
<dbReference type="GO" id="GO:0020037">
    <property type="term" value="F:heme binding"/>
    <property type="evidence" value="ECO:0007669"/>
    <property type="project" value="InterPro"/>
</dbReference>
<accession>A0AAD4R958</accession>
<dbReference type="PRINTS" id="PR00465">
    <property type="entry name" value="EP450IV"/>
</dbReference>
<evidence type="ECO:0000256" key="9">
    <source>
        <dbReference type="ARBA" id="ARBA00043906"/>
    </source>
</evidence>
<keyword evidence="12" id="KW-0472">Membrane</keyword>
<keyword evidence="12" id="KW-1133">Transmembrane helix</keyword>
<dbReference type="InterPro" id="IPR050705">
    <property type="entry name" value="Cytochrome_P450_3A"/>
</dbReference>
<dbReference type="InterPro" id="IPR036396">
    <property type="entry name" value="Cyt_P450_sf"/>
</dbReference>
<dbReference type="Gene3D" id="1.10.630.10">
    <property type="entry name" value="Cytochrome P450"/>
    <property type="match status" value="1"/>
</dbReference>
<organism evidence="13 14">
    <name type="scientific">Ditylenchus destructor</name>
    <dbReference type="NCBI Taxonomy" id="166010"/>
    <lineage>
        <taxon>Eukaryota</taxon>
        <taxon>Metazoa</taxon>
        <taxon>Ecdysozoa</taxon>
        <taxon>Nematoda</taxon>
        <taxon>Chromadorea</taxon>
        <taxon>Rhabditida</taxon>
        <taxon>Tylenchina</taxon>
        <taxon>Tylenchomorpha</taxon>
        <taxon>Sphaerularioidea</taxon>
        <taxon>Anguinidae</taxon>
        <taxon>Anguininae</taxon>
        <taxon>Ditylenchus</taxon>
    </lineage>
</organism>
<dbReference type="InterPro" id="IPR017972">
    <property type="entry name" value="Cyt_P450_CS"/>
</dbReference>
<keyword evidence="4 10" id="KW-0349">Heme</keyword>
<comment type="function">
    <text evidence="9">Cytochromes P450 are a group of heme-thiolate monooxygenases. They oxidize a variety of structurally unrelated compounds, including steroids, fatty acids, and xenobiotics.</text>
</comment>
<keyword evidence="7 10" id="KW-0408">Iron</keyword>
<evidence type="ECO:0000313" key="14">
    <source>
        <dbReference type="Proteomes" id="UP001201812"/>
    </source>
</evidence>
<evidence type="ECO:0000256" key="7">
    <source>
        <dbReference type="ARBA" id="ARBA00023004"/>
    </source>
</evidence>
<sequence>MSDTVPMGIGDRMLIFLLLLGAGFVLLPWKIFILFGIFSITIALWRLHHERSYFTRHGVPSPKSEWIMGHSRVMFKDMTNFDMNSFHELGTTYFGAFMFDRKEYTNMDLDFIKDIAVKEFSHFQNRMFITNNKSKVARKSVMRNLVSLKTGEDWKRVRNRITPTFTTGKIKKLIPTFNKCVKDSFRLIDEHIVEGKEMDLKNLMSRIGMDVIGHAGFSIDIDAYSTEESLWLQNAKKTMSGMSWKTLLAVFCPALAEKFELLGIDLFKTNAITFFENFLLDLYEKRKVASSENEKHTDLFQLLLDNEDSDIIHNEVGSGDHKKFLTKAELISQSFLLLLAGFETTATALHFIVYMLALFPEVQEKVRIELEDVVGDEEEITFEHLQKFTYMNQVIQETLRMYNPAPRINRQCNDPITLKGLHIEYGDLVNIPVNAMHYNPEFFPDPYKFDPERFTEEEKAKRDPRVYLPFGIGPRNCLGMRFAEFQMRIVIGQLVKHFRFEQGESSPNLPIKMVVKQTIRPEKLLMAKVQRR</sequence>
<comment type="caution">
    <text evidence="13">The sequence shown here is derived from an EMBL/GenBank/DDBJ whole genome shotgun (WGS) entry which is preliminary data.</text>
</comment>
<keyword evidence="6 11" id="KW-0560">Oxidoreductase</keyword>
<gene>
    <name evidence="13" type="ORF">DdX_06485</name>
</gene>
<evidence type="ECO:0000256" key="10">
    <source>
        <dbReference type="PIRSR" id="PIRSR602403-1"/>
    </source>
</evidence>
<dbReference type="PRINTS" id="PR00385">
    <property type="entry name" value="P450"/>
</dbReference>
<evidence type="ECO:0000256" key="1">
    <source>
        <dbReference type="ARBA" id="ARBA00001971"/>
    </source>
</evidence>
<dbReference type="AlphaFoldDB" id="A0AAD4R958"/>
<comment type="similarity">
    <text evidence="3 11">Belongs to the cytochrome P450 family.</text>
</comment>
<protein>
    <submittedName>
        <fullName evidence="13">Cytochrome p450 domain-containing protein</fullName>
    </submittedName>
</protein>
<dbReference type="Pfam" id="PF00067">
    <property type="entry name" value="p450"/>
    <property type="match status" value="1"/>
</dbReference>